<protein>
    <submittedName>
        <fullName evidence="3">RNA polymerase sigma-70 factor, ECF subfamily</fullName>
    </submittedName>
</protein>
<sequence length="169" mass="19973">MKDLLKGYKRSLQQVRKAKKEIENKVRKSSDDLNDLSLLNSMERDLRWTIEWLEMGHQPPNRRGVERLAGYQREYPIDPRDIDFYSYESVFDHQGDVSIEDWEMFRIENALSVLSPLEREVYVMSKGYLLSYLEIAVMLNVAKGTVQKMMERAENKIKNQKETSLFFVG</sequence>
<dbReference type="GO" id="GO:0003677">
    <property type="term" value="F:DNA binding"/>
    <property type="evidence" value="ECO:0007669"/>
    <property type="project" value="InterPro"/>
</dbReference>
<evidence type="ECO:0000313" key="3">
    <source>
        <dbReference type="EMBL" id="SFJ82890.1"/>
    </source>
</evidence>
<feature type="domain" description="RNA polymerase sigma factor 70 region 4 type 2" evidence="2">
    <location>
        <begin position="106"/>
        <end position="156"/>
    </location>
</feature>
<dbReference type="RefSeq" id="WP_093231520.1">
    <property type="nucleotide sequence ID" value="NZ_FORR01000025.1"/>
</dbReference>
<dbReference type="EMBL" id="FORR01000025">
    <property type="protein sequence ID" value="SFJ82890.1"/>
    <property type="molecule type" value="Genomic_DNA"/>
</dbReference>
<dbReference type="Gene3D" id="1.10.10.10">
    <property type="entry name" value="Winged helix-like DNA-binding domain superfamily/Winged helix DNA-binding domain"/>
    <property type="match status" value="1"/>
</dbReference>
<dbReference type="AlphaFoldDB" id="A0A1I3UIM2"/>
<gene>
    <name evidence="3" type="ORF">SAMN05421852_12528</name>
</gene>
<dbReference type="Proteomes" id="UP000199545">
    <property type="component" value="Unassembled WGS sequence"/>
</dbReference>
<evidence type="ECO:0000256" key="1">
    <source>
        <dbReference type="SAM" id="Coils"/>
    </source>
</evidence>
<keyword evidence="1" id="KW-0175">Coiled coil</keyword>
<accession>A0A1I3UIM2</accession>
<dbReference type="InterPro" id="IPR036388">
    <property type="entry name" value="WH-like_DNA-bd_sf"/>
</dbReference>
<evidence type="ECO:0000313" key="4">
    <source>
        <dbReference type="Proteomes" id="UP000199545"/>
    </source>
</evidence>
<dbReference type="GO" id="GO:0006352">
    <property type="term" value="P:DNA-templated transcription initiation"/>
    <property type="evidence" value="ECO:0007669"/>
    <property type="project" value="InterPro"/>
</dbReference>
<keyword evidence="4" id="KW-1185">Reference proteome</keyword>
<dbReference type="STRING" id="46223.SAMN05421852_12528"/>
<dbReference type="OrthoDB" id="2083683at2"/>
<feature type="coiled-coil region" evidence="1">
    <location>
        <begin position="5"/>
        <end position="39"/>
    </location>
</feature>
<dbReference type="SUPFAM" id="SSF88659">
    <property type="entry name" value="Sigma3 and sigma4 domains of RNA polymerase sigma factors"/>
    <property type="match status" value="1"/>
</dbReference>
<evidence type="ECO:0000259" key="2">
    <source>
        <dbReference type="Pfam" id="PF08281"/>
    </source>
</evidence>
<proteinExistence type="predicted"/>
<name>A0A1I3UIM2_9BACL</name>
<dbReference type="InterPro" id="IPR013249">
    <property type="entry name" value="RNA_pol_sigma70_r4_t2"/>
</dbReference>
<dbReference type="NCBIfam" id="NF005385">
    <property type="entry name" value="PRK06930.1"/>
    <property type="match status" value="1"/>
</dbReference>
<dbReference type="Pfam" id="PF08281">
    <property type="entry name" value="Sigma70_r4_2"/>
    <property type="match status" value="1"/>
</dbReference>
<dbReference type="GO" id="GO:0016987">
    <property type="term" value="F:sigma factor activity"/>
    <property type="evidence" value="ECO:0007669"/>
    <property type="project" value="InterPro"/>
</dbReference>
<organism evidence="3 4">
    <name type="scientific">Thermoflavimicrobium dichotomicum</name>
    <dbReference type="NCBI Taxonomy" id="46223"/>
    <lineage>
        <taxon>Bacteria</taxon>
        <taxon>Bacillati</taxon>
        <taxon>Bacillota</taxon>
        <taxon>Bacilli</taxon>
        <taxon>Bacillales</taxon>
        <taxon>Thermoactinomycetaceae</taxon>
        <taxon>Thermoflavimicrobium</taxon>
    </lineage>
</organism>
<dbReference type="InterPro" id="IPR013324">
    <property type="entry name" value="RNA_pol_sigma_r3/r4-like"/>
</dbReference>
<dbReference type="CDD" id="cd06171">
    <property type="entry name" value="Sigma70_r4"/>
    <property type="match status" value="1"/>
</dbReference>
<reference evidence="3 4" key="1">
    <citation type="submission" date="2016-10" db="EMBL/GenBank/DDBJ databases">
        <authorList>
            <person name="de Groot N.N."/>
        </authorList>
    </citation>
    <scope>NUCLEOTIDE SEQUENCE [LARGE SCALE GENOMIC DNA]</scope>
    <source>
        <strain evidence="3 4">DSM 44778</strain>
    </source>
</reference>